<comment type="caution">
    <text evidence="3">The sequence shown here is derived from an EMBL/GenBank/DDBJ whole genome shotgun (WGS) entry which is preliminary data.</text>
</comment>
<dbReference type="Pfam" id="PF02463">
    <property type="entry name" value="SMC_N"/>
    <property type="match status" value="1"/>
</dbReference>
<gene>
    <name evidence="3" type="ORF">A2811_03165</name>
</gene>
<reference evidence="3 4" key="1">
    <citation type="journal article" date="2016" name="Nat. Commun.">
        <title>Thousands of microbial genomes shed light on interconnected biogeochemical processes in an aquifer system.</title>
        <authorList>
            <person name="Anantharaman K."/>
            <person name="Brown C.T."/>
            <person name="Hug L.A."/>
            <person name="Sharon I."/>
            <person name="Castelle C.J."/>
            <person name="Probst A.J."/>
            <person name="Thomas B.C."/>
            <person name="Singh A."/>
            <person name="Wilkins M.J."/>
            <person name="Karaoz U."/>
            <person name="Brodie E.L."/>
            <person name="Williams K.H."/>
            <person name="Hubbard S.S."/>
            <person name="Banfield J.F."/>
        </authorList>
    </citation>
    <scope>NUCLEOTIDE SEQUENCE [LARGE SCALE GENOMIC DNA]</scope>
</reference>
<dbReference type="InterPro" id="IPR027417">
    <property type="entry name" value="P-loop_NTPase"/>
</dbReference>
<evidence type="ECO:0000259" key="2">
    <source>
        <dbReference type="Pfam" id="PF02463"/>
    </source>
</evidence>
<protein>
    <recommendedName>
        <fullName evidence="2">RecF/RecN/SMC N-terminal domain-containing protein</fullName>
    </recommendedName>
</protein>
<dbReference type="PANTHER" id="PTHR43977">
    <property type="entry name" value="STRUCTURAL MAINTENANCE OF CHROMOSOMES PROTEIN 3"/>
    <property type="match status" value="1"/>
</dbReference>
<feature type="coiled-coil region" evidence="1">
    <location>
        <begin position="382"/>
        <end position="458"/>
    </location>
</feature>
<proteinExistence type="predicted"/>
<keyword evidence="1" id="KW-0175">Coiled coil</keyword>
<dbReference type="Gene3D" id="3.40.50.300">
    <property type="entry name" value="P-loop containing nucleotide triphosphate hydrolases"/>
    <property type="match status" value="2"/>
</dbReference>
<feature type="coiled-coil region" evidence="1">
    <location>
        <begin position="167"/>
        <end position="194"/>
    </location>
</feature>
<sequence length="747" mass="86709">MYLKSLEISGFKSFAKKDSLDFTSPISAIVGPNGSGKSNVAEAFRFVLGEQSLKSLRGKRGEDLIFSGSKNERSLNRAGVKVIFDNITRFLNIDFDEVSIERVVFKDGVNQYFINGTQVRLKDIIELLAGANIGSSGHHIISQGEADRILSVNIKERREMIEDALGLKIYQYKINESEKKLDKVEENLQSVESLRREIKPHLRFLEKQVKKIEQSVELRDKLRDLYKEYFKREDVYLKYQKNYIREHKNPLEEKMRVLNEDLADAKEILRKESNSSPKDNQELIEIEERLSEKRKERSNLTREIGQLEGMIVFEERRIVREESRQKEEDDRVIKFKDVKNFLFDLQDSFDEYKNISITDALDKIKHSISFFLSQNSKTAENVQIDKSEIDKLKREKNEMERKLEVVVREEKELAETFENIKKQFEKDKDSSRIAELKIFEINAKKAEAEARLNSIKELEYKVGMEDENFKRELNEAFVLAGRESTQFFGFQITEEEVMREERKLQMERGREIEKIKIKLEDMGAGSSEEVLKEYEDVKNREEFLTREIEDLEKSAISLKDLIMELKEKLNVEFRDGTEKINKQFSEFFSLMFGGGRAELLIVKNKKRRRNDFGLDLEGETADMEDEEETEEGIDINVSLPNKKTKGLQMLSGGERSLTSIALLFAMSQIKPPPFIILDETDAALDEANSRRYGDMIESLSKYSQLILITHNRETMSRAGILYGITMGMDGVSRLLSVKLEEAVKVAK</sequence>
<name>A0A1F5EL40_9BACT</name>
<feature type="coiled-coil region" evidence="1">
    <location>
        <begin position="527"/>
        <end position="568"/>
    </location>
</feature>
<evidence type="ECO:0000256" key="1">
    <source>
        <dbReference type="SAM" id="Coils"/>
    </source>
</evidence>
<dbReference type="SUPFAM" id="SSF52540">
    <property type="entry name" value="P-loop containing nucleoside triphosphate hydrolases"/>
    <property type="match status" value="1"/>
</dbReference>
<dbReference type="Proteomes" id="UP000186670">
    <property type="component" value="Unassembled WGS sequence"/>
</dbReference>
<dbReference type="EMBL" id="MEZZ01000040">
    <property type="protein sequence ID" value="OGD68101.1"/>
    <property type="molecule type" value="Genomic_DNA"/>
</dbReference>
<dbReference type="AlphaFoldDB" id="A0A1F5EL40"/>
<feature type="domain" description="RecF/RecN/SMC N-terminal" evidence="2">
    <location>
        <begin position="2"/>
        <end position="732"/>
    </location>
</feature>
<organism evidence="3 4">
    <name type="scientific">Candidatus Campbellbacteria bacterium RIFCSPHIGHO2_01_FULL_34_10</name>
    <dbReference type="NCBI Taxonomy" id="1797577"/>
    <lineage>
        <taxon>Bacteria</taxon>
        <taxon>Candidatus Campbelliibacteriota</taxon>
    </lineage>
</organism>
<evidence type="ECO:0000313" key="4">
    <source>
        <dbReference type="Proteomes" id="UP000186670"/>
    </source>
</evidence>
<feature type="coiled-coil region" evidence="1">
    <location>
        <begin position="255"/>
        <end position="310"/>
    </location>
</feature>
<accession>A0A1F5EL40</accession>
<dbReference type="InterPro" id="IPR003395">
    <property type="entry name" value="RecF/RecN/SMC_N"/>
</dbReference>
<evidence type="ECO:0000313" key="3">
    <source>
        <dbReference type="EMBL" id="OGD68101.1"/>
    </source>
</evidence>